<comment type="caution">
    <text evidence="1">The sequence shown here is derived from an EMBL/GenBank/DDBJ whole genome shotgun (WGS) entry which is preliminary data.</text>
</comment>
<evidence type="ECO:0008006" key="3">
    <source>
        <dbReference type="Google" id="ProtNLM"/>
    </source>
</evidence>
<dbReference type="RefSeq" id="WP_148898801.1">
    <property type="nucleotide sequence ID" value="NZ_VNHY01000002.1"/>
</dbReference>
<evidence type="ECO:0000313" key="1">
    <source>
        <dbReference type="EMBL" id="TYP93750.1"/>
    </source>
</evidence>
<protein>
    <recommendedName>
        <fullName evidence="3">Outer membrane protein beta-barrel domain-containing protein</fullName>
    </recommendedName>
</protein>
<name>A0A5D3YJX9_9BACT</name>
<organism evidence="1 2">
    <name type="scientific">Fodinibius salinus</name>
    <dbReference type="NCBI Taxonomy" id="860790"/>
    <lineage>
        <taxon>Bacteria</taxon>
        <taxon>Pseudomonadati</taxon>
        <taxon>Balneolota</taxon>
        <taxon>Balneolia</taxon>
        <taxon>Balneolales</taxon>
        <taxon>Balneolaceae</taxon>
        <taxon>Fodinibius</taxon>
    </lineage>
</organism>
<reference evidence="1 2" key="1">
    <citation type="submission" date="2019-07" db="EMBL/GenBank/DDBJ databases">
        <title>Genomic Encyclopedia of Archaeal and Bacterial Type Strains, Phase II (KMG-II): from individual species to whole genera.</title>
        <authorList>
            <person name="Goeker M."/>
        </authorList>
    </citation>
    <scope>NUCLEOTIDE SEQUENCE [LARGE SCALE GENOMIC DNA]</scope>
    <source>
        <strain evidence="1 2">DSM 21935</strain>
    </source>
</reference>
<accession>A0A5D3YJX9</accession>
<proteinExistence type="predicted"/>
<keyword evidence="2" id="KW-1185">Reference proteome</keyword>
<evidence type="ECO:0000313" key="2">
    <source>
        <dbReference type="Proteomes" id="UP000324595"/>
    </source>
</evidence>
<dbReference type="OrthoDB" id="1523837at2"/>
<dbReference type="AlphaFoldDB" id="A0A5D3YJX9"/>
<dbReference type="Proteomes" id="UP000324595">
    <property type="component" value="Unassembled WGS sequence"/>
</dbReference>
<sequence>MKKNLEKLALEGVAGKWQPMVVLAIIILIFLLPQVGTAQMFSMGDDSPQYVKPQNEVYAGLELMSVSYRGTNSAQPDRGLFSFNGSVIRLGYQSPTVDFSVGKGGPITGINDVSYFDIGGKLNFGIPLYRSKAFEVQLPFRLLSRYTVMNSSNFVQSLFSRFNFGSLAGGIGTKLIVRPTENIRIDLGAVPSYGFAFASGGLFGGSLTSIAGKSRLYFDGLFGNLGLSVGYNYDFRNYDIDDEVYDYRMNGHVVLLGMTF</sequence>
<gene>
    <name evidence="1" type="ORF">LX73_1461</name>
</gene>
<dbReference type="EMBL" id="VNHY01000002">
    <property type="protein sequence ID" value="TYP93750.1"/>
    <property type="molecule type" value="Genomic_DNA"/>
</dbReference>